<feature type="binding site" evidence="6">
    <location>
        <position position="120"/>
    </location>
    <ligand>
        <name>substrate</name>
    </ligand>
</feature>
<feature type="binding site" evidence="7">
    <location>
        <position position="206"/>
    </location>
    <ligand>
        <name>Mg(2+)</name>
        <dbReference type="ChEBI" id="CHEBI:18420"/>
    </ligand>
</feature>
<dbReference type="InterPro" id="IPR016965">
    <property type="entry name" value="Pase_PHOSPHO-typ"/>
</dbReference>
<dbReference type="PANTHER" id="PTHR20889:SF12">
    <property type="entry name" value="LP01149P"/>
    <property type="match status" value="1"/>
</dbReference>
<feature type="active site" description="Nucleophile" evidence="5">
    <location>
        <position position="24"/>
    </location>
</feature>
<feature type="binding site" evidence="6">
    <location>
        <position position="35"/>
    </location>
    <ligand>
        <name>substrate</name>
    </ligand>
</feature>
<evidence type="ECO:0000256" key="1">
    <source>
        <dbReference type="ARBA" id="ARBA00001946"/>
    </source>
</evidence>
<reference evidence="8 9" key="1">
    <citation type="submission" date="2013-03" db="EMBL/GenBank/DDBJ databases">
        <title>The Genome Sequence of Phialophora europaea CBS 101466.</title>
        <authorList>
            <consortium name="The Broad Institute Genomics Platform"/>
            <person name="Cuomo C."/>
            <person name="de Hoog S."/>
            <person name="Gorbushina A."/>
            <person name="Walker B."/>
            <person name="Young S.K."/>
            <person name="Zeng Q."/>
            <person name="Gargeya S."/>
            <person name="Fitzgerald M."/>
            <person name="Haas B."/>
            <person name="Abouelleil A."/>
            <person name="Allen A.W."/>
            <person name="Alvarado L."/>
            <person name="Arachchi H.M."/>
            <person name="Berlin A.M."/>
            <person name="Chapman S.B."/>
            <person name="Gainer-Dewar J."/>
            <person name="Goldberg J."/>
            <person name="Griggs A."/>
            <person name="Gujja S."/>
            <person name="Hansen M."/>
            <person name="Howarth C."/>
            <person name="Imamovic A."/>
            <person name="Ireland A."/>
            <person name="Larimer J."/>
            <person name="McCowan C."/>
            <person name="Murphy C."/>
            <person name="Pearson M."/>
            <person name="Poon T.W."/>
            <person name="Priest M."/>
            <person name="Roberts A."/>
            <person name="Saif S."/>
            <person name="Shea T."/>
            <person name="Sisk P."/>
            <person name="Sykes S."/>
            <person name="Wortman J."/>
            <person name="Nusbaum C."/>
            <person name="Birren B."/>
        </authorList>
    </citation>
    <scope>NUCLEOTIDE SEQUENCE [LARGE SCALE GENOMIC DNA]</scope>
    <source>
        <strain evidence="8 9">CBS 101466</strain>
    </source>
</reference>
<evidence type="ECO:0000256" key="4">
    <source>
        <dbReference type="ARBA" id="ARBA00022842"/>
    </source>
</evidence>
<dbReference type="VEuPathDB" id="FungiDB:HMPREF1541_01558"/>
<dbReference type="GeneID" id="19968897"/>
<dbReference type="Gene3D" id="3.40.50.1000">
    <property type="entry name" value="HAD superfamily/HAD-like"/>
    <property type="match status" value="1"/>
</dbReference>
<evidence type="ECO:0000256" key="7">
    <source>
        <dbReference type="PIRSR" id="PIRSR031051-3"/>
    </source>
</evidence>
<dbReference type="NCBIfam" id="TIGR01488">
    <property type="entry name" value="HAD-SF-IB"/>
    <property type="match status" value="1"/>
</dbReference>
<dbReference type="RefSeq" id="XP_008714140.1">
    <property type="nucleotide sequence ID" value="XM_008715918.1"/>
</dbReference>
<keyword evidence="3" id="KW-0378">Hydrolase</keyword>
<feature type="binding site" evidence="7">
    <location>
        <position position="26"/>
    </location>
    <ligand>
        <name>Mg(2+)</name>
        <dbReference type="ChEBI" id="CHEBI:18420"/>
    </ligand>
</feature>
<dbReference type="InterPro" id="IPR006384">
    <property type="entry name" value="HAD_hydro_PyrdxlP_Pase-like"/>
</dbReference>
<feature type="binding site" evidence="7">
    <location>
        <position position="24"/>
    </location>
    <ligand>
        <name>Mg(2+)</name>
        <dbReference type="ChEBI" id="CHEBI:18420"/>
    </ligand>
</feature>
<dbReference type="AlphaFoldDB" id="W2S3A2"/>
<keyword evidence="4 7" id="KW-0460">Magnesium</keyword>
<dbReference type="PIRSF" id="PIRSF031051">
    <property type="entry name" value="PyrdxlP_Pase_PHOSPHO2"/>
    <property type="match status" value="1"/>
</dbReference>
<dbReference type="PANTHER" id="PTHR20889">
    <property type="entry name" value="PHOSPHATASE, ORPHAN 1, 2"/>
    <property type="match status" value="1"/>
</dbReference>
<dbReference type="NCBIfam" id="TIGR01489">
    <property type="entry name" value="DKMTPPase-SF"/>
    <property type="match status" value="1"/>
</dbReference>
<sequence>MGSKADLVNGNVSNPSRPLLVVCDFDHTLINVNSDLVLFHELPYGQSLIPSFVSLRKEQGLGWTQTMQAQLAALAEQDGYSKGDMLECLGRVKMDPVLLAALEKLHKNQAPKVKFVIASDANTIFIDEILRANGVEKDTFSKIYTNPGMWAEHDVLRVEPYQSIDAPHECLRACPPNMCKSSILRRAVKELKLEDATDLRAVYVGDGGNDFCPALELSETDLVLVREGFALQKLIDKAAIEASTDPESPAESDKQSDTKSVKAQIKLWNTQEELGQLLVQLVGGDAPVPVSSPTQDQVETAVQQLEHDLAAKATIGDGPHL</sequence>
<dbReference type="HOGENOM" id="CLU_068983_1_1_1"/>
<protein>
    <recommendedName>
        <fullName evidence="10">2,3-diketo-5-methylthio-1-phosphopentane phosphatase</fullName>
    </recommendedName>
</protein>
<dbReference type="Pfam" id="PF06888">
    <property type="entry name" value="Put_Phosphatase"/>
    <property type="match status" value="1"/>
</dbReference>
<keyword evidence="9" id="KW-1185">Reference proteome</keyword>
<keyword evidence="2 7" id="KW-0479">Metal-binding</keyword>
<accession>W2S3A2</accession>
<dbReference type="EMBL" id="KB822718">
    <property type="protein sequence ID" value="ETN42404.1"/>
    <property type="molecule type" value="Genomic_DNA"/>
</dbReference>
<dbReference type="Proteomes" id="UP000030752">
    <property type="component" value="Unassembled WGS sequence"/>
</dbReference>
<dbReference type="STRING" id="1220924.W2S3A2"/>
<evidence type="ECO:0000256" key="5">
    <source>
        <dbReference type="PIRSR" id="PIRSR031051-1"/>
    </source>
</evidence>
<feature type="active site" description="Proton donor" evidence="5">
    <location>
        <position position="26"/>
    </location>
</feature>
<evidence type="ECO:0000256" key="6">
    <source>
        <dbReference type="PIRSR" id="PIRSR031051-2"/>
    </source>
</evidence>
<dbReference type="OrthoDB" id="10267182at2759"/>
<name>W2S3A2_CYPE1</name>
<dbReference type="GO" id="GO:0016791">
    <property type="term" value="F:phosphatase activity"/>
    <property type="evidence" value="ECO:0007669"/>
    <property type="project" value="InterPro"/>
</dbReference>
<dbReference type="InterPro" id="IPR036412">
    <property type="entry name" value="HAD-like_sf"/>
</dbReference>
<dbReference type="SUPFAM" id="SSF56784">
    <property type="entry name" value="HAD-like"/>
    <property type="match status" value="1"/>
</dbReference>
<evidence type="ECO:0000313" key="9">
    <source>
        <dbReference type="Proteomes" id="UP000030752"/>
    </source>
</evidence>
<organism evidence="8 9">
    <name type="scientific">Cyphellophora europaea (strain CBS 101466)</name>
    <name type="common">Phialophora europaea</name>
    <dbReference type="NCBI Taxonomy" id="1220924"/>
    <lineage>
        <taxon>Eukaryota</taxon>
        <taxon>Fungi</taxon>
        <taxon>Dikarya</taxon>
        <taxon>Ascomycota</taxon>
        <taxon>Pezizomycotina</taxon>
        <taxon>Eurotiomycetes</taxon>
        <taxon>Chaetothyriomycetidae</taxon>
        <taxon>Chaetothyriales</taxon>
        <taxon>Cyphellophoraceae</taxon>
        <taxon>Cyphellophora</taxon>
    </lineage>
</organism>
<evidence type="ECO:0000256" key="3">
    <source>
        <dbReference type="ARBA" id="ARBA00022801"/>
    </source>
</evidence>
<dbReference type="GO" id="GO:0046872">
    <property type="term" value="F:metal ion binding"/>
    <property type="evidence" value="ECO:0007669"/>
    <property type="project" value="UniProtKB-KW"/>
</dbReference>
<evidence type="ECO:0000256" key="2">
    <source>
        <dbReference type="ARBA" id="ARBA00022723"/>
    </source>
</evidence>
<dbReference type="InParanoid" id="W2S3A2"/>
<dbReference type="eggNOG" id="KOG3120">
    <property type="taxonomic scope" value="Eukaryota"/>
</dbReference>
<gene>
    <name evidence="8" type="ORF">HMPREF1541_01558</name>
</gene>
<comment type="cofactor">
    <cofactor evidence="1 7">
        <name>Mg(2+)</name>
        <dbReference type="ChEBI" id="CHEBI:18420"/>
    </cofactor>
</comment>
<evidence type="ECO:0008006" key="10">
    <source>
        <dbReference type="Google" id="ProtNLM"/>
    </source>
</evidence>
<proteinExistence type="predicted"/>
<dbReference type="InterPro" id="IPR023214">
    <property type="entry name" value="HAD_sf"/>
</dbReference>
<evidence type="ECO:0000313" key="8">
    <source>
        <dbReference type="EMBL" id="ETN42404.1"/>
    </source>
</evidence>